<dbReference type="PANTHER" id="PTHR36120">
    <property type="entry name" value="FUCOSE ISOMERASE"/>
    <property type="match status" value="1"/>
</dbReference>
<sequence length="447" mass="48668">MKMKKIKIGLAAVASPVESGGERGDDLLARARKAMTAAGMEVVVYPELIWDAAAALEACDTFKKENVNSLVIMDITWVIDSMKYIFTTKLQVPTVFWAVPYTETFSIGCIQHYGSILKAMGYTYDYVYGLPEDQAVIEGIESYAKVGAAVDNAKDMVIGLMGPRQTWRVCGPQDMSKEEWDFTKKTGVTFVHIEMEEVTDRAAAISDEEAEKTLAELMKRSGKSVADKKALVYMAKVYMATKEIIAKYHLTSVAAECYPNYGGLMNLVSSWMADEGVLVDTEGDLGHAFVINTLNQLAGGGVVALGEAGSIDIERNIVPVAHEGSTAMSLADSLDRAQINPSGELGTFVGVPHKAMDTVTVSAIVGNGGNYKMFVAKGRTLPVTHEEWVEGGSKLLVNLQFDTPAQSVIDQLIKGGMDHHFVIKEGDYTKELSAFCDYMGFDQLLLK</sequence>
<evidence type="ECO:0000313" key="3">
    <source>
        <dbReference type="EMBL" id="KMW23089.1"/>
    </source>
</evidence>
<dbReference type="PANTHER" id="PTHR36120:SF1">
    <property type="entry name" value="L-FUCOSE ISOMERASE C-TERMINAL DOMAIN-CONTAINING PROTEIN"/>
    <property type="match status" value="1"/>
</dbReference>
<dbReference type="GO" id="GO:0016861">
    <property type="term" value="F:intramolecular oxidoreductase activity, interconverting aldoses and ketoses"/>
    <property type="evidence" value="ECO:0007669"/>
    <property type="project" value="InterPro"/>
</dbReference>
<comment type="caution">
    <text evidence="3">The sequence shown here is derived from an EMBL/GenBank/DDBJ whole genome shotgun (WGS) entry which is preliminary data.</text>
</comment>
<dbReference type="EMBL" id="ADLK01000007">
    <property type="protein sequence ID" value="KMW23089.1"/>
    <property type="molecule type" value="Genomic_DNA"/>
</dbReference>
<proteinExistence type="predicted"/>
<dbReference type="SUPFAM" id="SSF53743">
    <property type="entry name" value="FucI/AraA N-terminal and middle domains"/>
    <property type="match status" value="1"/>
</dbReference>
<evidence type="ECO:0000256" key="2">
    <source>
        <dbReference type="ARBA" id="ARBA00023277"/>
    </source>
</evidence>
<keyword evidence="2" id="KW-0119">Carbohydrate metabolism</keyword>
<dbReference type="Proteomes" id="UP000037392">
    <property type="component" value="Unassembled WGS sequence"/>
</dbReference>
<name>A0A0J9CEV9_9FIRM</name>
<gene>
    <name evidence="3" type="ORF">HMPREF9470_01176</name>
</gene>
<dbReference type="AlphaFoldDB" id="A0A0J9CEV9"/>
<dbReference type="GO" id="GO:0005737">
    <property type="term" value="C:cytoplasm"/>
    <property type="evidence" value="ECO:0007669"/>
    <property type="project" value="InterPro"/>
</dbReference>
<evidence type="ECO:0000256" key="1">
    <source>
        <dbReference type="ARBA" id="ARBA00023235"/>
    </source>
</evidence>
<protein>
    <recommendedName>
        <fullName evidence="5">L-fucose isomerase C-terminal domain-containing protein</fullName>
    </recommendedName>
</protein>
<organism evidence="3 4">
    <name type="scientific">[Clostridium] citroniae WAL-19142</name>
    <dbReference type="NCBI Taxonomy" id="742734"/>
    <lineage>
        <taxon>Bacteria</taxon>
        <taxon>Bacillati</taxon>
        <taxon>Bacillota</taxon>
        <taxon>Clostridia</taxon>
        <taxon>Lachnospirales</taxon>
        <taxon>Lachnospiraceae</taxon>
        <taxon>Enterocloster</taxon>
    </lineage>
</organism>
<dbReference type="PATRIC" id="fig|742734.4.peg.1259"/>
<dbReference type="GO" id="GO:0005996">
    <property type="term" value="P:monosaccharide metabolic process"/>
    <property type="evidence" value="ECO:0007669"/>
    <property type="project" value="InterPro"/>
</dbReference>
<dbReference type="InterPro" id="IPR009015">
    <property type="entry name" value="Fucose_isomerase_N/cen_sf"/>
</dbReference>
<accession>A0A0J9CEV9</accession>
<evidence type="ECO:0008006" key="5">
    <source>
        <dbReference type="Google" id="ProtNLM"/>
    </source>
</evidence>
<keyword evidence="1" id="KW-0413">Isomerase</keyword>
<evidence type="ECO:0000313" key="4">
    <source>
        <dbReference type="Proteomes" id="UP000037392"/>
    </source>
</evidence>
<reference evidence="3 4" key="1">
    <citation type="submission" date="2011-04" db="EMBL/GenBank/DDBJ databases">
        <title>The Genome Sequence of Clostridium citroniae WAL-19142.</title>
        <authorList>
            <consortium name="The Broad Institute Genome Sequencing Platform"/>
            <person name="Earl A."/>
            <person name="Ward D."/>
            <person name="Feldgarden M."/>
            <person name="Gevers D."/>
            <person name="Warren Y.A."/>
            <person name="Tyrrell K.L."/>
            <person name="Citron D.M."/>
            <person name="Goldstein E.J."/>
            <person name="Daigneault M."/>
            <person name="Allen-Vercoe E."/>
            <person name="Young S.K."/>
            <person name="Zeng Q."/>
            <person name="Gargeya S."/>
            <person name="Fitzgerald M."/>
            <person name="Haas B."/>
            <person name="Abouelleil A."/>
            <person name="Alvarado L."/>
            <person name="Arachchi H.M."/>
            <person name="Berlin A."/>
            <person name="Brown A."/>
            <person name="Chapman S.B."/>
            <person name="Chen Z."/>
            <person name="Dunbar C."/>
            <person name="Freedman E."/>
            <person name="Gearin G."/>
            <person name="Gellesch M."/>
            <person name="Goldberg J."/>
            <person name="Griggs A."/>
            <person name="Gujja S."/>
            <person name="Heilman E.R."/>
            <person name="Heiman D."/>
            <person name="Howarth C."/>
            <person name="Larson L."/>
            <person name="Lui A."/>
            <person name="MacDonald P.J."/>
            <person name="Mehta T."/>
            <person name="Montmayeur A."/>
            <person name="Murphy C."/>
            <person name="Neiman D."/>
            <person name="Pearson M."/>
            <person name="Priest M."/>
            <person name="Roberts A."/>
            <person name="Saif S."/>
            <person name="Shea T."/>
            <person name="Shenoy N."/>
            <person name="Sisk P."/>
            <person name="Stolte C."/>
            <person name="Sykes S."/>
            <person name="White J."/>
            <person name="Yandava C."/>
            <person name="Wortman J."/>
            <person name="Nusbaum C."/>
            <person name="Birren B."/>
        </authorList>
    </citation>
    <scope>NUCLEOTIDE SEQUENCE [LARGE SCALE GENOMIC DNA]</scope>
    <source>
        <strain evidence="3 4">WAL-19142</strain>
    </source>
</reference>
<dbReference type="OrthoDB" id="1975872at2"/>